<dbReference type="PRINTS" id="PR00082">
    <property type="entry name" value="GLFDHDRGNASE"/>
</dbReference>
<feature type="binding site" evidence="5">
    <location>
        <position position="221"/>
    </location>
    <ligand>
        <name>NAD(+)</name>
        <dbReference type="ChEBI" id="CHEBI:57540"/>
    </ligand>
</feature>
<dbReference type="Pfam" id="PF02812">
    <property type="entry name" value="ELFV_dehydrog_N"/>
    <property type="match status" value="1"/>
</dbReference>
<dbReference type="PIRSF" id="PIRSF000185">
    <property type="entry name" value="Glu_DH"/>
    <property type="match status" value="1"/>
</dbReference>
<comment type="caution">
    <text evidence="9">The sequence shown here is derived from an EMBL/GenBank/DDBJ whole genome shotgun (WGS) entry which is preliminary data.</text>
</comment>
<dbReference type="GO" id="GO:0000166">
    <property type="term" value="F:nucleotide binding"/>
    <property type="evidence" value="ECO:0007669"/>
    <property type="project" value="UniProtKB-KW"/>
</dbReference>
<evidence type="ECO:0000256" key="5">
    <source>
        <dbReference type="PIRSR" id="PIRSR000185-2"/>
    </source>
</evidence>
<dbReference type="SUPFAM" id="SSF53223">
    <property type="entry name" value="Aminoacid dehydrogenase-like, N-terminal domain"/>
    <property type="match status" value="1"/>
</dbReference>
<keyword evidence="2 3" id="KW-0560">Oxidoreductase</keyword>
<dbReference type="InterPro" id="IPR006096">
    <property type="entry name" value="Glu/Leu/Phe/Val/Trp_DH_C"/>
</dbReference>
<reference evidence="9 10" key="1">
    <citation type="journal article" date="2016" name="Nat. Commun.">
        <title>Thousands of microbial genomes shed light on interconnected biogeochemical processes in an aquifer system.</title>
        <authorList>
            <person name="Anantharaman K."/>
            <person name="Brown C.T."/>
            <person name="Hug L.A."/>
            <person name="Sharon I."/>
            <person name="Castelle C.J."/>
            <person name="Probst A.J."/>
            <person name="Thomas B.C."/>
            <person name="Singh A."/>
            <person name="Wilkins M.J."/>
            <person name="Karaoz U."/>
            <person name="Brodie E.L."/>
            <person name="Williams K.H."/>
            <person name="Hubbard S.S."/>
            <person name="Banfield J.F."/>
        </authorList>
    </citation>
    <scope>NUCLEOTIDE SEQUENCE [LARGE SCALE GENOMIC DNA]</scope>
</reference>
<dbReference type="InterPro" id="IPR014362">
    <property type="entry name" value="Glu_DH"/>
</dbReference>
<evidence type="ECO:0000313" key="10">
    <source>
        <dbReference type="Proteomes" id="UP000177811"/>
    </source>
</evidence>
<evidence type="ECO:0000256" key="6">
    <source>
        <dbReference type="PIRSR" id="PIRSR000185-3"/>
    </source>
</evidence>
<dbReference type="PANTHER" id="PTHR11606:SF13">
    <property type="entry name" value="GLUTAMATE DEHYDROGENASE 1, MITOCHONDRIAL"/>
    <property type="match status" value="1"/>
</dbReference>
<feature type="binding site" evidence="5">
    <location>
        <position position="67"/>
    </location>
    <ligand>
        <name>substrate</name>
    </ligand>
</feature>
<keyword evidence="5" id="KW-0547">Nucleotide-binding</keyword>
<dbReference type="EMBL" id="MHQL01000010">
    <property type="protein sequence ID" value="OHA03690.1"/>
    <property type="molecule type" value="Genomic_DNA"/>
</dbReference>
<evidence type="ECO:0000256" key="7">
    <source>
        <dbReference type="RuleBase" id="RU004417"/>
    </source>
</evidence>
<dbReference type="AlphaFoldDB" id="A0A1G2KWA8"/>
<dbReference type="Gene3D" id="3.40.50.10860">
    <property type="entry name" value="Leucine Dehydrogenase, chain A, domain 1"/>
    <property type="match status" value="1"/>
</dbReference>
<comment type="similarity">
    <text evidence="1 3 7">Belongs to the Glu/Leu/Phe/Val dehydrogenases family.</text>
</comment>
<dbReference type="InterPro" id="IPR033922">
    <property type="entry name" value="NAD_bind_Glu_DH"/>
</dbReference>
<dbReference type="GO" id="GO:0004352">
    <property type="term" value="F:glutamate dehydrogenase (NAD+) activity"/>
    <property type="evidence" value="ECO:0007669"/>
    <property type="project" value="TreeGrafter"/>
</dbReference>
<dbReference type="InterPro" id="IPR006095">
    <property type="entry name" value="Glu/Leu/Phe/Val/Trp_DH"/>
</dbReference>
<dbReference type="PANTHER" id="PTHR11606">
    <property type="entry name" value="GLUTAMATE DEHYDROGENASE"/>
    <property type="match status" value="1"/>
</dbReference>
<dbReference type="Proteomes" id="UP000177811">
    <property type="component" value="Unassembled WGS sequence"/>
</dbReference>
<dbReference type="Gene3D" id="3.40.50.720">
    <property type="entry name" value="NAD(P)-binding Rossmann-like Domain"/>
    <property type="match status" value="1"/>
</dbReference>
<evidence type="ECO:0000256" key="3">
    <source>
        <dbReference type="PIRNR" id="PIRNR000185"/>
    </source>
</evidence>
<feature type="binding site" evidence="5">
    <location>
        <position position="353"/>
    </location>
    <ligand>
        <name>substrate</name>
    </ligand>
</feature>
<dbReference type="InterPro" id="IPR046346">
    <property type="entry name" value="Aminoacid_DH-like_N_sf"/>
</dbReference>
<dbReference type="InterPro" id="IPR006097">
    <property type="entry name" value="Glu/Leu/Phe/Val/Trp_DH_dimer"/>
</dbReference>
<accession>A0A1G2KWA8</accession>
<protein>
    <recommendedName>
        <fullName evidence="3">Glutamate dehydrogenase</fullName>
    </recommendedName>
</protein>
<organism evidence="9 10">
    <name type="scientific">Candidatus Sungbacteria bacterium RIFCSPHIGHO2_02_FULL_51_29</name>
    <dbReference type="NCBI Taxonomy" id="1802273"/>
    <lineage>
        <taxon>Bacteria</taxon>
        <taxon>Candidatus Sungiibacteriota</taxon>
    </lineage>
</organism>
<feature type="binding site" evidence="5">
    <location>
        <position position="91"/>
    </location>
    <ligand>
        <name>substrate</name>
    </ligand>
</feature>
<evidence type="ECO:0000259" key="8">
    <source>
        <dbReference type="SMART" id="SM00839"/>
    </source>
</evidence>
<gene>
    <name evidence="9" type="ORF">A3C16_03580</name>
</gene>
<evidence type="ECO:0000256" key="4">
    <source>
        <dbReference type="PIRSR" id="PIRSR000185-1"/>
    </source>
</evidence>
<sequence length="425" mass="45710">MSSFLQNTNTLIDHAAALVGVDAAMLAALKKPARVIEVGLSVAMDDGTKKTFPAWRVQHSDAVGPFKGGIRFHPDANLDEVSALASLMTWKCSLMGIPFGGAKGAVRVNPRELSRGEVERVSRAYVRAIADAIGPEKDIPAPDVNTDSQIMAWMVDEYSHARGYFVPGAFTGKPIELEGSQGREVATAFGGFVTLREYLKQASDLSLASGDVTVAIQGVGNVGGHLAEMLHQGGFKVVALSDSKGGLYNPDGLNVATLLEEKKMKSNAPLSDMGEAADKKITNKELLELDVEVLVPAALEAQITEKNADAVRAIVVVEMANGPITAAGEEALIQKGIEVIPDILANGGGVVGSYFEWVQNLQRFYWEEAEVLEKIDKVVTAAFHGVMRMKKEHDMTWREAAYAKAIARVVRAMELRGRREEGAPL</sequence>
<feature type="site" description="Important for catalysis" evidence="6">
    <location>
        <position position="143"/>
    </location>
</feature>
<evidence type="ECO:0000313" key="9">
    <source>
        <dbReference type="EMBL" id="OHA03690.1"/>
    </source>
</evidence>
<dbReference type="Pfam" id="PF00208">
    <property type="entry name" value="ELFV_dehydrog"/>
    <property type="match status" value="1"/>
</dbReference>
<evidence type="ECO:0000256" key="1">
    <source>
        <dbReference type="ARBA" id="ARBA00006382"/>
    </source>
</evidence>
<dbReference type="SUPFAM" id="SSF51735">
    <property type="entry name" value="NAD(P)-binding Rossmann-fold domains"/>
    <property type="match status" value="1"/>
</dbReference>
<dbReference type="CDD" id="cd01076">
    <property type="entry name" value="NAD_bind_1_Glu_DH"/>
    <property type="match status" value="1"/>
</dbReference>
<feature type="domain" description="Glutamate/phenylalanine/leucine/valine/L-tryptophan dehydrogenase C-terminal" evidence="8">
    <location>
        <begin position="180"/>
        <end position="417"/>
    </location>
</feature>
<feature type="binding site" evidence="5">
    <location>
        <position position="187"/>
    </location>
    <ligand>
        <name>NAD(+)</name>
        <dbReference type="ChEBI" id="CHEBI:57540"/>
    </ligand>
</feature>
<evidence type="ECO:0000256" key="2">
    <source>
        <dbReference type="ARBA" id="ARBA00023002"/>
    </source>
</evidence>
<dbReference type="InterPro" id="IPR036291">
    <property type="entry name" value="NAD(P)-bd_dom_sf"/>
</dbReference>
<proteinExistence type="inferred from homology"/>
<dbReference type="GO" id="GO:0006538">
    <property type="term" value="P:L-glutamate catabolic process"/>
    <property type="evidence" value="ECO:0007669"/>
    <property type="project" value="TreeGrafter"/>
</dbReference>
<feature type="active site" description="Proton donor" evidence="4">
    <location>
        <position position="103"/>
    </location>
</feature>
<keyword evidence="5" id="KW-0520">NAD</keyword>
<name>A0A1G2KWA8_9BACT</name>
<dbReference type="SMART" id="SM00839">
    <property type="entry name" value="ELFV_dehydrog"/>
    <property type="match status" value="1"/>
</dbReference>